<gene>
    <name evidence="1" type="ORF">JL09_g6301</name>
</gene>
<feature type="non-terminal residue" evidence="1">
    <location>
        <position position="1"/>
    </location>
</feature>
<sequence length="44" mass="4964">KLGRFIPIDVATSIIGITLPLVPNPDNYGYFDDLAYFLKDFSDK</sequence>
<reference evidence="2" key="1">
    <citation type="journal article" date="2014" name="Microb. Cell Fact.">
        <title>Exploiting Issatchenkia orientalis SD108 for succinic acid production.</title>
        <authorList>
            <person name="Xiao H."/>
            <person name="Shao Z."/>
            <person name="Jiang Y."/>
            <person name="Dole S."/>
            <person name="Zhao H."/>
        </authorList>
    </citation>
    <scope>NUCLEOTIDE SEQUENCE [LARGE SCALE GENOMIC DNA]</scope>
    <source>
        <strain evidence="2">SD108</strain>
    </source>
</reference>
<organism evidence="1 2">
    <name type="scientific">Pichia kudriavzevii</name>
    <name type="common">Yeast</name>
    <name type="synonym">Issatchenkia orientalis</name>
    <dbReference type="NCBI Taxonomy" id="4909"/>
    <lineage>
        <taxon>Eukaryota</taxon>
        <taxon>Fungi</taxon>
        <taxon>Dikarya</taxon>
        <taxon>Ascomycota</taxon>
        <taxon>Saccharomycotina</taxon>
        <taxon>Pichiomycetes</taxon>
        <taxon>Pichiales</taxon>
        <taxon>Pichiaceae</taxon>
        <taxon>Pichia</taxon>
    </lineage>
</organism>
<protein>
    <submittedName>
        <fullName evidence="1">Uncharacterized protein</fullName>
    </submittedName>
</protein>
<dbReference type="Proteomes" id="UP000029867">
    <property type="component" value="Unassembled WGS sequence"/>
</dbReference>
<comment type="caution">
    <text evidence="1">The sequence shown here is derived from an EMBL/GenBank/DDBJ whole genome shotgun (WGS) entry which is preliminary data.</text>
</comment>
<dbReference type="AlphaFoldDB" id="A0A099NRM4"/>
<dbReference type="HOGENOM" id="CLU_3227239_0_0_1"/>
<dbReference type="VEuPathDB" id="FungiDB:C5L36_0C10420"/>
<proteinExistence type="predicted"/>
<evidence type="ECO:0000313" key="2">
    <source>
        <dbReference type="Proteomes" id="UP000029867"/>
    </source>
</evidence>
<name>A0A099NRM4_PICKU</name>
<accession>A0A099NRM4</accession>
<dbReference type="EMBL" id="JQFK01001526">
    <property type="protein sequence ID" value="KGK34551.1"/>
    <property type="molecule type" value="Genomic_DNA"/>
</dbReference>
<evidence type="ECO:0000313" key="1">
    <source>
        <dbReference type="EMBL" id="KGK34551.1"/>
    </source>
</evidence>